<evidence type="ECO:0000313" key="4">
    <source>
        <dbReference type="Proteomes" id="UP001054892"/>
    </source>
</evidence>
<dbReference type="Proteomes" id="UP001054892">
    <property type="component" value="Unassembled WGS sequence"/>
</dbReference>
<evidence type="ECO:0000313" key="3">
    <source>
        <dbReference type="Proteomes" id="UP000509383"/>
    </source>
</evidence>
<organism evidence="1 3">
    <name type="scientific">Pseudomonas tohonis</name>
    <dbReference type="NCBI Taxonomy" id="2725477"/>
    <lineage>
        <taxon>Bacteria</taxon>
        <taxon>Pseudomonadati</taxon>
        <taxon>Pseudomonadota</taxon>
        <taxon>Gammaproteobacteria</taxon>
        <taxon>Pseudomonadales</taxon>
        <taxon>Pseudomonadaceae</taxon>
        <taxon>Pseudomonas</taxon>
    </lineage>
</organism>
<proteinExistence type="predicted"/>
<dbReference type="Proteomes" id="UP000509383">
    <property type="component" value="Chromosome"/>
</dbReference>
<dbReference type="RefSeq" id="WP_173175456.1">
    <property type="nucleotide sequence ID" value="NZ_AP023189.1"/>
</dbReference>
<evidence type="ECO:0000313" key="2">
    <source>
        <dbReference type="EMBL" id="GJN53890.1"/>
    </source>
</evidence>
<dbReference type="KEGG" id="ptw:TUM18999_30600"/>
<dbReference type="EMBL" id="BQKM01000008">
    <property type="protein sequence ID" value="GJN53890.1"/>
    <property type="molecule type" value="Genomic_DNA"/>
</dbReference>
<dbReference type="EMBL" id="AP023189">
    <property type="protein sequence ID" value="BCG24869.1"/>
    <property type="molecule type" value="Genomic_DNA"/>
</dbReference>
<gene>
    <name evidence="1" type="ORF">TUM18999_30600</name>
    <name evidence="2" type="ORF">TUM20286_36420</name>
</gene>
<reference evidence="1 3" key="1">
    <citation type="submission" date="2020-05" db="EMBL/GenBank/DDBJ databases">
        <title>Characterization of novel class B3 metallo-beta-lactamase from novel Pseudomonas species.</title>
        <authorList>
            <person name="Yamada K."/>
            <person name="Aoki K."/>
            <person name="Ishii Y."/>
        </authorList>
    </citation>
    <scope>NUCLEOTIDE SEQUENCE [LARGE SCALE GENOMIC DNA]</scope>
    <source>
        <strain evidence="1 3">TUM18999</strain>
        <strain evidence="2 4">TUM20286</strain>
    </source>
</reference>
<dbReference type="AlphaFoldDB" id="A0A6J4E6D2"/>
<evidence type="ECO:0000313" key="1">
    <source>
        <dbReference type="EMBL" id="BCG24869.1"/>
    </source>
</evidence>
<keyword evidence="4" id="KW-1185">Reference proteome</keyword>
<protein>
    <recommendedName>
        <fullName evidence="5">DUF3077 domain-containing protein</fullName>
    </recommendedName>
</protein>
<accession>A0A6J4E6D2</accession>
<name>A0A6J4E6D2_9PSED</name>
<evidence type="ECO:0008006" key="5">
    <source>
        <dbReference type="Google" id="ProtNLM"/>
    </source>
</evidence>
<sequence length="74" mass="8213">MPLAPLDEQLRTTLHDASLNNQVACITLVSAAQKIDDEELCEALFRTVAILRSDAERLAALAREASRGRIRRKP</sequence>